<keyword evidence="2" id="KW-1185">Reference proteome</keyword>
<dbReference type="RefSeq" id="WP_055703562.1">
    <property type="nucleotide sequence ID" value="NZ_JBPJFI010000001.1"/>
</dbReference>
<dbReference type="EMBL" id="VFNX01000001">
    <property type="protein sequence ID" value="TQK99206.1"/>
    <property type="molecule type" value="Genomic_DNA"/>
</dbReference>
<dbReference type="OrthoDB" id="3543532at2"/>
<proteinExistence type="predicted"/>
<name>A0A542UJF3_9ACTN</name>
<accession>A0A542UJF3</accession>
<protein>
    <submittedName>
        <fullName evidence="1">Uncharacterized protein</fullName>
    </submittedName>
</protein>
<dbReference type="AlphaFoldDB" id="A0A542UJF3"/>
<gene>
    <name evidence="1" type="ORF">FB563_4269</name>
</gene>
<sequence length="412" mass="43450">MGTGNLTYQDVVTIDLGVLITAAKDWDDMASTFDDLGGLYGAKVESIANDGSWTGVSSNVAYTRFTNTRKQFTDAHTEAHAIASLLRSAHGRFSKLIGHVRNLVEQAEKDEMTVNGAGEAVYDFRKLTPMRHDPDYPKYVTQVKDAEAAWTKKIKDAVQAVDDEDQVVGRALREAAGVGSFLEQILDPLGQAQSFNGAAVGDLTTYETEVKKEEAEQRAEAERKKKHDDTVRAIGNGIIKGLSIFNGEPGPDLGSKFVGTLIDGVANATGYNKTRGITLGVGAGWGGGGIGYSITLAETQTPDGKTQIGILTSKSIHSAGADFGVSATAGEFYSNADDIGQLEGKGWDKGGSAKVGLGLYGNHQTEVGTTNSKGEGVNVIEFGLGAGLGAEIGGGYSDAKSRWQTEVGSEKK</sequence>
<evidence type="ECO:0000313" key="1">
    <source>
        <dbReference type="EMBL" id="TQK99206.1"/>
    </source>
</evidence>
<organism evidence="1 2">
    <name type="scientific">Streptomyces puniciscabiei</name>
    <dbReference type="NCBI Taxonomy" id="164348"/>
    <lineage>
        <taxon>Bacteria</taxon>
        <taxon>Bacillati</taxon>
        <taxon>Actinomycetota</taxon>
        <taxon>Actinomycetes</taxon>
        <taxon>Kitasatosporales</taxon>
        <taxon>Streptomycetaceae</taxon>
        <taxon>Streptomyces</taxon>
    </lineage>
</organism>
<evidence type="ECO:0000313" key="2">
    <source>
        <dbReference type="Proteomes" id="UP000318103"/>
    </source>
</evidence>
<dbReference type="Proteomes" id="UP000318103">
    <property type="component" value="Unassembled WGS sequence"/>
</dbReference>
<comment type="caution">
    <text evidence="1">The sequence shown here is derived from an EMBL/GenBank/DDBJ whole genome shotgun (WGS) entry which is preliminary data.</text>
</comment>
<reference evidence="1 2" key="1">
    <citation type="submission" date="2019-06" db="EMBL/GenBank/DDBJ databases">
        <title>Sequencing the genomes of 1000 actinobacteria strains.</title>
        <authorList>
            <person name="Klenk H.-P."/>
        </authorList>
    </citation>
    <scope>NUCLEOTIDE SEQUENCE [LARGE SCALE GENOMIC DNA]</scope>
    <source>
        <strain evidence="1 2">DSM 41929</strain>
    </source>
</reference>